<organism evidence="2 3">
    <name type="scientific">Cyclobacterium amurskyense</name>
    <dbReference type="NCBI Taxonomy" id="320787"/>
    <lineage>
        <taxon>Bacteria</taxon>
        <taxon>Pseudomonadati</taxon>
        <taxon>Bacteroidota</taxon>
        <taxon>Cytophagia</taxon>
        <taxon>Cytophagales</taxon>
        <taxon>Cyclobacteriaceae</taxon>
        <taxon>Cyclobacterium</taxon>
    </lineage>
</organism>
<dbReference type="RefSeq" id="WP_048641974.1">
    <property type="nucleotide sequence ID" value="NZ_CAXBGM010000021.1"/>
</dbReference>
<evidence type="ECO:0000256" key="1">
    <source>
        <dbReference type="SAM" id="Phobius"/>
    </source>
</evidence>
<dbReference type="InterPro" id="IPR046615">
    <property type="entry name" value="DUF6728"/>
</dbReference>
<sequence>MAGKLKEFFQLGEVGEYFIRVFKKPDPNKKTNFNLRMMHGINKISILVFLAALVYWIIKRLV</sequence>
<dbReference type="KEGG" id="camu:CA2015_2241"/>
<accession>A0A0H4PB47</accession>
<evidence type="ECO:0000313" key="2">
    <source>
        <dbReference type="EMBL" id="AKP51661.1"/>
    </source>
</evidence>
<dbReference type="STRING" id="320787.CA2015_2241"/>
<keyword evidence="3" id="KW-1185">Reference proteome</keyword>
<dbReference type="Proteomes" id="UP000036520">
    <property type="component" value="Chromosome"/>
</dbReference>
<keyword evidence="1" id="KW-0812">Transmembrane</keyword>
<keyword evidence="1" id="KW-0472">Membrane</keyword>
<feature type="transmembrane region" description="Helical" evidence="1">
    <location>
        <begin position="40"/>
        <end position="58"/>
    </location>
</feature>
<protein>
    <submittedName>
        <fullName evidence="2">Uncharacterized protein</fullName>
    </submittedName>
</protein>
<proteinExistence type="predicted"/>
<name>A0A0H4PB47_9BACT</name>
<reference evidence="2 3" key="1">
    <citation type="submission" date="2015-07" db="EMBL/GenBank/DDBJ databases">
        <authorList>
            <person name="Kim K.M."/>
        </authorList>
    </citation>
    <scope>NUCLEOTIDE SEQUENCE [LARGE SCALE GENOMIC DNA]</scope>
    <source>
        <strain evidence="2 3">KCTC 12363</strain>
    </source>
</reference>
<dbReference type="EMBL" id="CP012040">
    <property type="protein sequence ID" value="AKP51661.1"/>
    <property type="molecule type" value="Genomic_DNA"/>
</dbReference>
<dbReference type="AlphaFoldDB" id="A0A0H4PB47"/>
<dbReference type="PATRIC" id="fig|320787.5.peg.2460"/>
<dbReference type="Pfam" id="PF20498">
    <property type="entry name" value="DUF6728"/>
    <property type="match status" value="1"/>
</dbReference>
<evidence type="ECO:0000313" key="3">
    <source>
        <dbReference type="Proteomes" id="UP000036520"/>
    </source>
</evidence>
<keyword evidence="1" id="KW-1133">Transmembrane helix</keyword>
<gene>
    <name evidence="2" type="ORF">CA2015_2241</name>
</gene>